<dbReference type="InterPro" id="IPR017441">
    <property type="entry name" value="Protein_kinase_ATP_BS"/>
</dbReference>
<dbReference type="EMBL" id="CAJPIZ010010317">
    <property type="protein sequence ID" value="CAG2112445.1"/>
    <property type="molecule type" value="Genomic_DNA"/>
</dbReference>
<evidence type="ECO:0000256" key="7">
    <source>
        <dbReference type="ARBA" id="ARBA00022840"/>
    </source>
</evidence>
<comment type="subcellular location">
    <subcellularLocation>
        <location evidence="1">Cytoplasm</location>
    </subcellularLocation>
</comment>
<keyword evidence="2" id="KW-0963">Cytoplasm</keyword>
<keyword evidence="5 8" id="KW-0547">Nucleotide-binding</keyword>
<dbReference type="GO" id="GO:0010628">
    <property type="term" value="P:positive regulation of gene expression"/>
    <property type="evidence" value="ECO:0007669"/>
    <property type="project" value="UniProtKB-ARBA"/>
</dbReference>
<dbReference type="Pfam" id="PF00069">
    <property type="entry name" value="Pkinase"/>
    <property type="match status" value="1"/>
</dbReference>
<dbReference type="GO" id="GO:0005524">
    <property type="term" value="F:ATP binding"/>
    <property type="evidence" value="ECO:0007669"/>
    <property type="project" value="UniProtKB-UniRule"/>
</dbReference>
<dbReference type="Proteomes" id="UP000759131">
    <property type="component" value="Unassembled WGS sequence"/>
</dbReference>
<keyword evidence="11" id="KW-1185">Reference proteome</keyword>
<dbReference type="PROSITE" id="PS50011">
    <property type="entry name" value="PROTEIN_KINASE_DOM"/>
    <property type="match status" value="1"/>
</dbReference>
<dbReference type="GO" id="GO:0004674">
    <property type="term" value="F:protein serine/threonine kinase activity"/>
    <property type="evidence" value="ECO:0007669"/>
    <property type="project" value="UniProtKB-KW"/>
</dbReference>
<protein>
    <recommendedName>
        <fullName evidence="9">Protein kinase domain-containing protein</fullName>
    </recommendedName>
</protein>
<evidence type="ECO:0000256" key="4">
    <source>
        <dbReference type="ARBA" id="ARBA00022679"/>
    </source>
</evidence>
<keyword evidence="7 8" id="KW-0067">ATP-binding</keyword>
<dbReference type="InterPro" id="IPR011009">
    <property type="entry name" value="Kinase-like_dom_sf"/>
</dbReference>
<keyword evidence="6" id="KW-0418">Kinase</keyword>
<dbReference type="AlphaFoldDB" id="A0A7R9KZC2"/>
<proteinExistence type="predicted"/>
<dbReference type="Gene3D" id="3.30.200.20">
    <property type="entry name" value="Phosphorylase Kinase, domain 1"/>
    <property type="match status" value="1"/>
</dbReference>
<keyword evidence="4" id="KW-0808">Transferase</keyword>
<evidence type="ECO:0000256" key="3">
    <source>
        <dbReference type="ARBA" id="ARBA00022527"/>
    </source>
</evidence>
<dbReference type="SUPFAM" id="SSF56112">
    <property type="entry name" value="Protein kinase-like (PK-like)"/>
    <property type="match status" value="1"/>
</dbReference>
<dbReference type="GO" id="GO:0009967">
    <property type="term" value="P:positive regulation of signal transduction"/>
    <property type="evidence" value="ECO:0007669"/>
    <property type="project" value="UniProtKB-ARBA"/>
</dbReference>
<dbReference type="GO" id="GO:0005737">
    <property type="term" value="C:cytoplasm"/>
    <property type="evidence" value="ECO:0007669"/>
    <property type="project" value="UniProtKB-SubCell"/>
</dbReference>
<dbReference type="PROSITE" id="PS00107">
    <property type="entry name" value="PROTEIN_KINASE_ATP"/>
    <property type="match status" value="1"/>
</dbReference>
<accession>A0A7R9KZC2</accession>
<dbReference type="PANTHER" id="PTHR22969:SF15">
    <property type="entry name" value="FI05319P"/>
    <property type="match status" value="1"/>
</dbReference>
<keyword evidence="3" id="KW-0723">Serine/threonine-protein kinase</keyword>
<dbReference type="InterPro" id="IPR041309">
    <property type="entry name" value="TBK1_CC1"/>
</dbReference>
<evidence type="ECO:0000256" key="5">
    <source>
        <dbReference type="ARBA" id="ARBA00022741"/>
    </source>
</evidence>
<dbReference type="OrthoDB" id="10013850at2759"/>
<dbReference type="Gene3D" id="1.20.1270.420">
    <property type="match status" value="1"/>
</dbReference>
<evidence type="ECO:0000256" key="6">
    <source>
        <dbReference type="ARBA" id="ARBA00022777"/>
    </source>
</evidence>
<feature type="binding site" evidence="8">
    <location>
        <position position="102"/>
    </location>
    <ligand>
        <name>ATP</name>
        <dbReference type="ChEBI" id="CHEBI:30616"/>
    </ligand>
</feature>
<evidence type="ECO:0000313" key="11">
    <source>
        <dbReference type="Proteomes" id="UP000759131"/>
    </source>
</evidence>
<reference evidence="10" key="1">
    <citation type="submission" date="2020-11" db="EMBL/GenBank/DDBJ databases">
        <authorList>
            <person name="Tran Van P."/>
        </authorList>
    </citation>
    <scope>NUCLEOTIDE SEQUENCE</scope>
</reference>
<dbReference type="SMART" id="SM00220">
    <property type="entry name" value="S_TKc"/>
    <property type="match status" value="1"/>
</dbReference>
<evidence type="ECO:0000256" key="1">
    <source>
        <dbReference type="ARBA" id="ARBA00004496"/>
    </source>
</evidence>
<dbReference type="FunFam" id="3.30.200.20:FF:000106">
    <property type="entry name" value="serine/threonine-protein kinase TBK1 isoform X1"/>
    <property type="match status" value="1"/>
</dbReference>
<dbReference type="GO" id="GO:0006950">
    <property type="term" value="P:response to stress"/>
    <property type="evidence" value="ECO:0007669"/>
    <property type="project" value="UniProtKB-ARBA"/>
</dbReference>
<evidence type="ECO:0000313" key="10">
    <source>
        <dbReference type="EMBL" id="CAD7632015.1"/>
    </source>
</evidence>
<name>A0A7R9KZC2_9ACAR</name>
<dbReference type="InterPro" id="IPR000719">
    <property type="entry name" value="Prot_kinase_dom"/>
</dbReference>
<evidence type="ECO:0000259" key="9">
    <source>
        <dbReference type="PROSITE" id="PS50011"/>
    </source>
</evidence>
<dbReference type="Pfam" id="PF18394">
    <property type="entry name" value="TBK1_CCD1"/>
    <property type="match status" value="1"/>
</dbReference>
<dbReference type="EMBL" id="OC864892">
    <property type="protein sequence ID" value="CAD7632015.1"/>
    <property type="molecule type" value="Genomic_DNA"/>
</dbReference>
<dbReference type="GO" id="GO:0045089">
    <property type="term" value="P:positive regulation of innate immune response"/>
    <property type="evidence" value="ECO:0007669"/>
    <property type="project" value="UniProtKB-ARBA"/>
</dbReference>
<dbReference type="PANTHER" id="PTHR22969">
    <property type="entry name" value="IKB KINASE"/>
    <property type="match status" value="1"/>
</dbReference>
<feature type="domain" description="Protein kinase" evidence="9">
    <location>
        <begin position="73"/>
        <end position="374"/>
    </location>
</feature>
<evidence type="ECO:0000256" key="8">
    <source>
        <dbReference type="PROSITE-ProRule" id="PRU10141"/>
    </source>
</evidence>
<gene>
    <name evidence="10" type="ORF">OSB1V03_LOCUS12422</name>
</gene>
<dbReference type="FunFam" id="1.10.510.10:FF:000100">
    <property type="entry name" value="inhibitor of nuclear factor kappa-B kinase subunit epsilon"/>
    <property type="match status" value="1"/>
</dbReference>
<evidence type="ECO:0000256" key="2">
    <source>
        <dbReference type="ARBA" id="ARBA00022490"/>
    </source>
</evidence>
<dbReference type="InterPro" id="IPR051180">
    <property type="entry name" value="IKK"/>
</dbReference>
<organism evidence="10">
    <name type="scientific">Medioppia subpectinata</name>
    <dbReference type="NCBI Taxonomy" id="1979941"/>
    <lineage>
        <taxon>Eukaryota</taxon>
        <taxon>Metazoa</taxon>
        <taxon>Ecdysozoa</taxon>
        <taxon>Arthropoda</taxon>
        <taxon>Chelicerata</taxon>
        <taxon>Arachnida</taxon>
        <taxon>Acari</taxon>
        <taxon>Acariformes</taxon>
        <taxon>Sarcoptiformes</taxon>
        <taxon>Oribatida</taxon>
        <taxon>Brachypylina</taxon>
        <taxon>Oppioidea</taxon>
        <taxon>Oppiidae</taxon>
        <taxon>Medioppia</taxon>
    </lineage>
</organism>
<sequence>MKSSVSKLHMSKLPRIESEQLVTSDSQLQYSQCQSLSVTVSHCQSLSVTVSHCRVYSNDIVMSLLRSSHNYMWNTNSVLGKGATGAVFAGLHKVSGESVAVKAFNHLSHMRPYEVQKREFEVLKKVSHKNIVRLLAIEEENESRHKVLVMELCTGGSLFNILDDPINYYGLEEREFLLVLKHLAAGMKHLRDMNIIHRDLKPGNIMKFVTEDQTSIYKLTDFGAARELEEDQQFMSLYGTEEYLHPDMYERAVLRKCAGKSFKANVDLWSIGVTLYHIATGVLPFRPFGGRKNKDTMYKITTGKASGIISGVQNTENGDIEWSRTLPKSCLISNSLQPLVTQLLAGLLECDENKMWSFDKFFKSVTNILSHKTINIFFVNNMSQIVLYCHPIENQLLILDKQLVSDETLVADIHTSVDSPIILLNKETTKIRATFTLTAIKFPELINTSTNCETDAQLAKVCASMAYSVQRNIEKSVLSHRLANDTPSYVMSLIEDNVKLLTQKQRTCEHILSSLQQKLDHLTEMNRYLNRLISSLSIGIDFIVDEEPLRLYDKLIQDWSGLSSDMALKASNLREIWIKESQNSNTSILSAQSKAKYYCNKIRESWQTLHKDKQSRALNLSFNEEQLHQLEKIKLDTNCKKLSDLLIKESNPAITAKENQRKIWQTIVNKLNCEPERDVVYPAQQMYQRVNLGDHILSQLPPEVAQELESLKESTKNLWIAMEEHKTLMAEFESLAIGTGN</sequence>
<dbReference type="Gene3D" id="1.10.510.10">
    <property type="entry name" value="Transferase(Phosphotransferase) domain 1"/>
    <property type="match status" value="1"/>
</dbReference>